<name>A0A2J8T3M8_PONAB</name>
<gene>
    <name evidence="2" type="ORF">CR201_G0037914</name>
</gene>
<evidence type="ECO:0000256" key="1">
    <source>
        <dbReference type="SAM" id="MobiDB-lite"/>
    </source>
</evidence>
<proteinExistence type="predicted"/>
<feature type="compositionally biased region" description="Polar residues" evidence="1">
    <location>
        <begin position="52"/>
        <end position="61"/>
    </location>
</feature>
<sequence length="121" mass="12970">MNTGRDSQSPDSAWRSYNDGSQEALNEDAPYSSLAAKGFRSVRPNLQEKRSATQSQITVNGNSGGAVSPMSYYQRPFSPSAYSLPASLNSSIVMQHGTSLDSTDTYPQHVQSLDGTTSSSI</sequence>
<accession>A0A2J8T3M8</accession>
<feature type="region of interest" description="Disordered" evidence="1">
    <location>
        <begin position="1"/>
        <end position="67"/>
    </location>
</feature>
<reference evidence="2" key="1">
    <citation type="submission" date="2017-12" db="EMBL/GenBank/DDBJ databases">
        <title>High-resolution comparative analysis of great ape genomes.</title>
        <authorList>
            <person name="Pollen A."/>
            <person name="Hastie A."/>
            <person name="Hormozdiari F."/>
            <person name="Dougherty M."/>
            <person name="Liu R."/>
            <person name="Chaisson M."/>
            <person name="Hoppe E."/>
            <person name="Hill C."/>
            <person name="Pang A."/>
            <person name="Hillier L."/>
            <person name="Baker C."/>
            <person name="Armstrong J."/>
            <person name="Shendure J."/>
            <person name="Paten B."/>
            <person name="Wilson R."/>
            <person name="Chao H."/>
            <person name="Schneider V."/>
            <person name="Ventura M."/>
            <person name="Kronenberg Z."/>
            <person name="Murali S."/>
            <person name="Gordon D."/>
            <person name="Cantsilieris S."/>
            <person name="Munson K."/>
            <person name="Nelson B."/>
            <person name="Raja A."/>
            <person name="Underwood J."/>
            <person name="Diekhans M."/>
            <person name="Fiddes I."/>
            <person name="Haussler D."/>
            <person name="Eichler E."/>
        </authorList>
    </citation>
    <scope>NUCLEOTIDE SEQUENCE [LARGE SCALE GENOMIC DNA]</scope>
    <source>
        <strain evidence="2">Susie</strain>
    </source>
</reference>
<feature type="non-terminal residue" evidence="2">
    <location>
        <position position="121"/>
    </location>
</feature>
<feature type="region of interest" description="Disordered" evidence="1">
    <location>
        <begin position="98"/>
        <end position="121"/>
    </location>
</feature>
<feature type="compositionally biased region" description="Polar residues" evidence="1">
    <location>
        <begin position="1"/>
        <end position="11"/>
    </location>
</feature>
<comment type="caution">
    <text evidence="2">The sequence shown here is derived from an EMBL/GenBank/DDBJ whole genome shotgun (WGS) entry which is preliminary data.</text>
</comment>
<protein>
    <submittedName>
        <fullName evidence="2">SORBS2 isoform 36</fullName>
    </submittedName>
</protein>
<organism evidence="2">
    <name type="scientific">Pongo abelii</name>
    <name type="common">Sumatran orangutan</name>
    <name type="synonym">Pongo pygmaeus abelii</name>
    <dbReference type="NCBI Taxonomy" id="9601"/>
    <lineage>
        <taxon>Eukaryota</taxon>
        <taxon>Metazoa</taxon>
        <taxon>Chordata</taxon>
        <taxon>Craniata</taxon>
        <taxon>Vertebrata</taxon>
        <taxon>Euteleostomi</taxon>
        <taxon>Mammalia</taxon>
        <taxon>Eutheria</taxon>
        <taxon>Euarchontoglires</taxon>
        <taxon>Primates</taxon>
        <taxon>Haplorrhini</taxon>
        <taxon>Catarrhini</taxon>
        <taxon>Hominidae</taxon>
        <taxon>Pongo</taxon>
    </lineage>
</organism>
<dbReference type="AlphaFoldDB" id="A0A2J8T3M8"/>
<evidence type="ECO:0000313" key="2">
    <source>
        <dbReference type="EMBL" id="PNJ27620.1"/>
    </source>
</evidence>
<dbReference type="EMBL" id="NDHI03003523">
    <property type="protein sequence ID" value="PNJ27620.1"/>
    <property type="molecule type" value="Genomic_DNA"/>
</dbReference>